<evidence type="ECO:0000256" key="2">
    <source>
        <dbReference type="SAM" id="MobiDB-lite"/>
    </source>
</evidence>
<dbReference type="PANTHER" id="PTHR44103:SF1">
    <property type="entry name" value="PROPROTEIN CONVERTASE P"/>
    <property type="match status" value="1"/>
</dbReference>
<protein>
    <submittedName>
        <fullName evidence="5">Uncharacterized protein</fullName>
    </submittedName>
</protein>
<keyword evidence="1 4" id="KW-0732">Signal</keyword>
<dbReference type="KEGG" id="aaf:AURANDRAFT_60827"/>
<dbReference type="RefSeq" id="XP_009032579.1">
    <property type="nucleotide sequence ID" value="XM_009034331.1"/>
</dbReference>
<evidence type="ECO:0000256" key="3">
    <source>
        <dbReference type="SAM" id="Phobius"/>
    </source>
</evidence>
<gene>
    <name evidence="5" type="ORF">AURANDRAFT_60827</name>
</gene>
<feature type="compositionally biased region" description="Low complexity" evidence="2">
    <location>
        <begin position="607"/>
        <end position="625"/>
    </location>
</feature>
<evidence type="ECO:0000256" key="1">
    <source>
        <dbReference type="ARBA" id="ARBA00022729"/>
    </source>
</evidence>
<proteinExistence type="predicted"/>
<feature type="chain" id="PRO_5003260501" evidence="4">
    <location>
        <begin position="21"/>
        <end position="676"/>
    </location>
</feature>
<evidence type="ECO:0000256" key="4">
    <source>
        <dbReference type="SAM" id="SignalP"/>
    </source>
</evidence>
<dbReference type="Pfam" id="PF13517">
    <property type="entry name" value="FG-GAP_3"/>
    <property type="match status" value="1"/>
</dbReference>
<dbReference type="PANTHER" id="PTHR44103">
    <property type="entry name" value="PROPROTEIN CONVERTASE P"/>
    <property type="match status" value="1"/>
</dbReference>
<name>F0XWG7_AURAN</name>
<feature type="region of interest" description="Disordered" evidence="2">
    <location>
        <begin position="598"/>
        <end position="638"/>
    </location>
</feature>
<dbReference type="InParanoid" id="F0XWG7"/>
<dbReference type="OrthoDB" id="10022113at2759"/>
<accession>F0XWG7</accession>
<feature type="transmembrane region" description="Helical" evidence="3">
    <location>
        <begin position="521"/>
        <end position="541"/>
    </location>
</feature>
<reference evidence="5 6" key="1">
    <citation type="journal article" date="2011" name="Proc. Natl. Acad. Sci. U.S.A.">
        <title>Niche of harmful alga Aureococcus anophagefferens revealed through ecogenomics.</title>
        <authorList>
            <person name="Gobler C.J."/>
            <person name="Berry D.L."/>
            <person name="Dyhrman S.T."/>
            <person name="Wilhelm S.W."/>
            <person name="Salamov A."/>
            <person name="Lobanov A.V."/>
            <person name="Zhang Y."/>
            <person name="Collier J.L."/>
            <person name="Wurch L.L."/>
            <person name="Kustka A.B."/>
            <person name="Dill B.D."/>
            <person name="Shah M."/>
            <person name="VerBerkmoes N.C."/>
            <person name="Kuo A."/>
            <person name="Terry A."/>
            <person name="Pangilinan J."/>
            <person name="Lindquist E.A."/>
            <person name="Lucas S."/>
            <person name="Paulsen I.T."/>
            <person name="Hattenrath-Lehmann T.K."/>
            <person name="Talmage S.C."/>
            <person name="Walker E.A."/>
            <person name="Koch F."/>
            <person name="Burson A.M."/>
            <person name="Marcoval M.A."/>
            <person name="Tang Y.Z."/>
            <person name="Lecleir G.R."/>
            <person name="Coyne K.J."/>
            <person name="Berg G.M."/>
            <person name="Bertrand E.M."/>
            <person name="Saito M.A."/>
            <person name="Gladyshev V.N."/>
            <person name="Grigoriev I.V."/>
        </authorList>
    </citation>
    <scope>NUCLEOTIDE SEQUENCE [LARGE SCALE GENOMIC DNA]</scope>
    <source>
        <strain evidence="6">CCMP 1984</strain>
    </source>
</reference>
<dbReference type="InterPro" id="IPR013517">
    <property type="entry name" value="FG-GAP"/>
</dbReference>
<sequence>MGPAGATLLLLLFCCPNSLAQSCASVSFSERVITNSADGAVSVFALDVDGDGAVNVLSASYNADTVAWYENDASQSFTERVITDSFDGAYSVFAIDVDGDGDVDALSASYSHDTVAWYENDGSQSFTERVITTLADGAFSVFAIDVDGDGDVDALSASYIDDTVAWYENDGSQSFTERVITNAEDGAHSVFAIDVARRARAMAPAVADGVLARDEELQRIISGATDAAAVKNLKLLRTQHRSAWCWVPARRLFVANVTAILEERLHLAAHLDGELSAISGATPEETVVLREAKLFEYERIARLGATGRAIYFRALDFRAEDDEAPETPTRGAYVTGRAAYAALVAGLAYYVVAHGSELGNGRTRLWVRDLVSAFVIYYGIIAVVEVYFFAFLLPSLLEEHFTKFEDPTRVRRFPFATRLPTSATFFVAAWHEELHGTRVGRYCLGDAVDDGVFDGSSRAMARIYADEAWRPSPAVRVSIALLGGLTVAFEEAFTVAPVVSALLFGPLLSPGGRRGRRNVDFATAVNLVGTILALVLAYGLYRAAAAAIDACAAKRRVDEADDYDAHSWTDAGRRAVLARKLRRAARIAGGLGGALRRARPAAEDARPTAASDARARAGAPGALGRSGVGRARKPPRVELATKRAVHDYDVGEPDADVAVAVNPLALGRRAPQTAAI</sequence>
<feature type="transmembrane region" description="Helical" evidence="3">
    <location>
        <begin position="338"/>
        <end position="358"/>
    </location>
</feature>
<feature type="transmembrane region" description="Helical" evidence="3">
    <location>
        <begin position="370"/>
        <end position="393"/>
    </location>
</feature>
<keyword evidence="3" id="KW-0472">Membrane</keyword>
<dbReference type="EMBL" id="GL833120">
    <property type="protein sequence ID" value="EGB12964.1"/>
    <property type="molecule type" value="Genomic_DNA"/>
</dbReference>
<dbReference type="AlphaFoldDB" id="F0XWG7"/>
<feature type="signal peptide" evidence="4">
    <location>
        <begin position="1"/>
        <end position="20"/>
    </location>
</feature>
<organism evidence="6">
    <name type="scientific">Aureococcus anophagefferens</name>
    <name type="common">Harmful bloom alga</name>
    <dbReference type="NCBI Taxonomy" id="44056"/>
    <lineage>
        <taxon>Eukaryota</taxon>
        <taxon>Sar</taxon>
        <taxon>Stramenopiles</taxon>
        <taxon>Ochrophyta</taxon>
        <taxon>Pelagophyceae</taxon>
        <taxon>Pelagomonadales</taxon>
        <taxon>Pelagomonadaceae</taxon>
        <taxon>Aureococcus</taxon>
    </lineage>
</organism>
<dbReference type="GeneID" id="20223187"/>
<dbReference type="InterPro" id="IPR028994">
    <property type="entry name" value="Integrin_alpha_N"/>
</dbReference>
<dbReference type="SUPFAM" id="SSF69318">
    <property type="entry name" value="Integrin alpha N-terminal domain"/>
    <property type="match status" value="1"/>
</dbReference>
<keyword evidence="3" id="KW-1133">Transmembrane helix</keyword>
<feature type="transmembrane region" description="Helical" evidence="3">
    <location>
        <begin position="492"/>
        <end position="509"/>
    </location>
</feature>
<evidence type="ECO:0000313" key="5">
    <source>
        <dbReference type="EMBL" id="EGB12964.1"/>
    </source>
</evidence>
<keyword evidence="6" id="KW-1185">Reference proteome</keyword>
<keyword evidence="3" id="KW-0812">Transmembrane</keyword>
<evidence type="ECO:0000313" key="6">
    <source>
        <dbReference type="Proteomes" id="UP000002729"/>
    </source>
</evidence>
<dbReference type="Proteomes" id="UP000002729">
    <property type="component" value="Unassembled WGS sequence"/>
</dbReference>